<evidence type="ECO:0000313" key="1">
    <source>
        <dbReference type="EMBL" id="CAG7907340.1"/>
    </source>
</evidence>
<dbReference type="AlphaFoldDB" id="A0A3P6CTU1"/>
<dbReference type="EMBL" id="LR031576">
    <property type="protein sequence ID" value="VDD13865.1"/>
    <property type="molecule type" value="Genomic_DNA"/>
</dbReference>
<dbReference type="Proteomes" id="UP000694005">
    <property type="component" value="Chromosome A04"/>
</dbReference>
<dbReference type="SUPFAM" id="SSF52058">
    <property type="entry name" value="L domain-like"/>
    <property type="match status" value="1"/>
</dbReference>
<dbReference type="InterPro" id="IPR032675">
    <property type="entry name" value="LRR_dom_sf"/>
</dbReference>
<evidence type="ECO:0000313" key="2">
    <source>
        <dbReference type="EMBL" id="VDD13865.1"/>
    </source>
</evidence>
<sequence>MLKYLGAAFDIPESINGLISLKELCIRGTPVKELPLSTSSLPCLTDFLAGGCRFLKQVPSSVGGLHFLLELELDYTPLYQKRLVTCALLENFG</sequence>
<accession>A0A3P6CTU1</accession>
<organism evidence="2">
    <name type="scientific">Brassica campestris</name>
    <name type="common">Field mustard</name>
    <dbReference type="NCBI Taxonomy" id="3711"/>
    <lineage>
        <taxon>Eukaryota</taxon>
        <taxon>Viridiplantae</taxon>
        <taxon>Streptophyta</taxon>
        <taxon>Embryophyta</taxon>
        <taxon>Tracheophyta</taxon>
        <taxon>Spermatophyta</taxon>
        <taxon>Magnoliopsida</taxon>
        <taxon>eudicotyledons</taxon>
        <taxon>Gunneridae</taxon>
        <taxon>Pentapetalae</taxon>
        <taxon>rosids</taxon>
        <taxon>malvids</taxon>
        <taxon>Brassicales</taxon>
        <taxon>Brassicaceae</taxon>
        <taxon>Brassiceae</taxon>
        <taxon>Brassica</taxon>
    </lineage>
</organism>
<dbReference type="EMBL" id="LS974620">
    <property type="protein sequence ID" value="CAG7907340.1"/>
    <property type="molecule type" value="Genomic_DNA"/>
</dbReference>
<gene>
    <name evidence="2" type="ORF">BRAA04T17674Z</name>
    <name evidence="1" type="ORF">BRAPAZ1V2_A04P22410.2</name>
</gene>
<reference evidence="2" key="1">
    <citation type="submission" date="2018-11" db="EMBL/GenBank/DDBJ databases">
        <authorList>
            <consortium name="Genoscope - CEA"/>
            <person name="William W."/>
        </authorList>
    </citation>
    <scope>NUCLEOTIDE SEQUENCE</scope>
</reference>
<name>A0A3P6CTU1_BRACM</name>
<protein>
    <recommendedName>
        <fullName evidence="3">FBD domain-containing protein</fullName>
    </recommendedName>
</protein>
<evidence type="ECO:0008006" key="3">
    <source>
        <dbReference type="Google" id="ProtNLM"/>
    </source>
</evidence>
<dbReference type="Gramene" id="A04p22410.2_BraZ1">
    <property type="protein sequence ID" value="A04p22410.2_BraZ1.CDS"/>
    <property type="gene ID" value="A04g22410.2_BraZ1"/>
</dbReference>
<proteinExistence type="predicted"/>
<dbReference type="Gene3D" id="3.80.10.10">
    <property type="entry name" value="Ribonuclease Inhibitor"/>
    <property type="match status" value="1"/>
</dbReference>